<sequence length="290" mass="32979">MLVARTLWMSHTEIEDLPDGVFGNVSFQEMRLEGNRNLRRIHPNALLPSKDRLEILIMTTCHLIDFPFEIIPELKALKELHLNWNYLTNVPMINSNSLEKLILWGNQITYLEDQSGWSMPNLKAFYLGENTFLMELPLMLVVTMQNLTRMELHGNQFGPELPERFLEFNSPALQFLALHVNSISSLEPGAITGLVPDTFINLGQNVIEELHEASFRPMVEILAQGTGSLDLHGNPLSCWCDLAWLVTNEVLRPKVTGTCKSGTRLEDLDPQFFEDLCFPENKGDESDISL</sequence>
<dbReference type="SUPFAM" id="SSF52058">
    <property type="entry name" value="L domain-like"/>
    <property type="match status" value="1"/>
</dbReference>
<name>A0A7R8XCA6_9CRUS</name>
<gene>
    <name evidence="3" type="ORF">DSTB1V02_LOCUS7063</name>
</gene>
<keyword evidence="4" id="KW-1185">Reference proteome</keyword>
<dbReference type="SMART" id="SM00369">
    <property type="entry name" value="LRR_TYP"/>
    <property type="match status" value="5"/>
</dbReference>
<dbReference type="InterPro" id="IPR032675">
    <property type="entry name" value="LRR_dom_sf"/>
</dbReference>
<dbReference type="Gene3D" id="3.80.10.10">
    <property type="entry name" value="Ribonuclease Inhibitor"/>
    <property type="match status" value="2"/>
</dbReference>
<dbReference type="PANTHER" id="PTHR45617:SF181">
    <property type="entry name" value="LP04042P"/>
    <property type="match status" value="1"/>
</dbReference>
<evidence type="ECO:0000256" key="2">
    <source>
        <dbReference type="ARBA" id="ARBA00022737"/>
    </source>
</evidence>
<dbReference type="PANTHER" id="PTHR45617">
    <property type="entry name" value="LEUCINE RICH REPEAT FAMILY PROTEIN"/>
    <property type="match status" value="1"/>
</dbReference>
<dbReference type="OrthoDB" id="676979at2759"/>
<accession>A0A7R8XCA6</accession>
<dbReference type="EMBL" id="LR900903">
    <property type="protein sequence ID" value="CAD7247229.1"/>
    <property type="molecule type" value="Genomic_DNA"/>
</dbReference>
<protein>
    <submittedName>
        <fullName evidence="3">Uncharacterized protein</fullName>
    </submittedName>
</protein>
<dbReference type="AlphaFoldDB" id="A0A7R8XCA6"/>
<reference evidence="3" key="1">
    <citation type="submission" date="2020-11" db="EMBL/GenBank/DDBJ databases">
        <authorList>
            <person name="Tran Van P."/>
        </authorList>
    </citation>
    <scope>NUCLEOTIDE SEQUENCE</scope>
</reference>
<proteinExistence type="predicted"/>
<evidence type="ECO:0000313" key="4">
    <source>
        <dbReference type="Proteomes" id="UP000677054"/>
    </source>
</evidence>
<organism evidence="3">
    <name type="scientific">Darwinula stevensoni</name>
    <dbReference type="NCBI Taxonomy" id="69355"/>
    <lineage>
        <taxon>Eukaryota</taxon>
        <taxon>Metazoa</taxon>
        <taxon>Ecdysozoa</taxon>
        <taxon>Arthropoda</taxon>
        <taxon>Crustacea</taxon>
        <taxon>Oligostraca</taxon>
        <taxon>Ostracoda</taxon>
        <taxon>Podocopa</taxon>
        <taxon>Podocopida</taxon>
        <taxon>Darwinulocopina</taxon>
        <taxon>Darwinuloidea</taxon>
        <taxon>Darwinulidae</taxon>
        <taxon>Darwinula</taxon>
    </lineage>
</organism>
<dbReference type="InterPro" id="IPR003591">
    <property type="entry name" value="Leu-rich_rpt_typical-subtyp"/>
</dbReference>
<dbReference type="EMBL" id="CAJPEV010001386">
    <property type="protein sequence ID" value="CAG0892362.1"/>
    <property type="molecule type" value="Genomic_DNA"/>
</dbReference>
<keyword evidence="2" id="KW-0677">Repeat</keyword>
<dbReference type="Proteomes" id="UP000677054">
    <property type="component" value="Unassembled WGS sequence"/>
</dbReference>
<keyword evidence="1" id="KW-0433">Leucine-rich repeat</keyword>
<evidence type="ECO:0000256" key="1">
    <source>
        <dbReference type="ARBA" id="ARBA00022614"/>
    </source>
</evidence>
<evidence type="ECO:0000313" key="3">
    <source>
        <dbReference type="EMBL" id="CAD7247229.1"/>
    </source>
</evidence>